<dbReference type="PANTHER" id="PTHR30427">
    <property type="entry name" value="TRANSCRIPTIONAL ACTIVATOR PROTEIN LYSR"/>
    <property type="match status" value="1"/>
</dbReference>
<dbReference type="Proteomes" id="UP000286997">
    <property type="component" value="Unassembled WGS sequence"/>
</dbReference>
<keyword evidence="7" id="KW-1185">Reference proteome</keyword>
<dbReference type="InterPro" id="IPR000847">
    <property type="entry name" value="LysR_HTH_N"/>
</dbReference>
<dbReference type="GO" id="GO:0043565">
    <property type="term" value="F:sequence-specific DNA binding"/>
    <property type="evidence" value="ECO:0007669"/>
    <property type="project" value="TreeGrafter"/>
</dbReference>
<keyword evidence="2" id="KW-0805">Transcription regulation</keyword>
<gene>
    <name evidence="6" type="ORF">EOE48_09385</name>
</gene>
<dbReference type="PANTHER" id="PTHR30427:SF1">
    <property type="entry name" value="TRANSCRIPTIONAL ACTIVATOR PROTEIN LYSR"/>
    <property type="match status" value="1"/>
</dbReference>
<evidence type="ECO:0000256" key="4">
    <source>
        <dbReference type="ARBA" id="ARBA00023163"/>
    </source>
</evidence>
<dbReference type="Gene3D" id="3.40.190.290">
    <property type="match status" value="1"/>
</dbReference>
<reference evidence="6 7" key="1">
    <citation type="submission" date="2019-01" db="EMBL/GenBank/DDBJ databases">
        <authorList>
            <person name="Chen W.-M."/>
        </authorList>
    </citation>
    <scope>NUCLEOTIDE SEQUENCE [LARGE SCALE GENOMIC DNA]</scope>
    <source>
        <strain evidence="6 7">TER-1</strain>
    </source>
</reference>
<dbReference type="GO" id="GO:0010628">
    <property type="term" value="P:positive regulation of gene expression"/>
    <property type="evidence" value="ECO:0007669"/>
    <property type="project" value="TreeGrafter"/>
</dbReference>
<sequence>MRARHIEVFRAVMRSGTLTRAAGLLNVSQPALSQSLLQAEDELGFKLFERVKGRLVPTPEAEELFPEAERLFGDLENLRRMAQDLRQGRRGLVRLATSAPPALSVVPAALDAFRRAHPEVRLLSSVVPVERIIAMLEGGQAGLGLAMTEEALPMIETKVIGRCDLVCLLPEGHRLAARPQLAVADLAGERLIAYRRDSQPGLMLERALARQGETLRPDIEVELSIIALAFVQGGLGVAIVDGLLPWRRFAGVTTVPLLPRIALPISLLTSTRRPLSRHHDLLRQELRRAVAAHLGAADAPP</sequence>
<dbReference type="Pfam" id="PF03466">
    <property type="entry name" value="LysR_substrate"/>
    <property type="match status" value="1"/>
</dbReference>
<comment type="caution">
    <text evidence="6">The sequence shown here is derived from an EMBL/GenBank/DDBJ whole genome shotgun (WGS) entry which is preliminary data.</text>
</comment>
<feature type="domain" description="HTH lysR-type" evidence="5">
    <location>
        <begin position="1"/>
        <end position="58"/>
    </location>
</feature>
<dbReference type="Gene3D" id="1.10.10.10">
    <property type="entry name" value="Winged helix-like DNA-binding domain superfamily/Winged helix DNA-binding domain"/>
    <property type="match status" value="1"/>
</dbReference>
<dbReference type="OrthoDB" id="8479870at2"/>
<organism evidence="6 7">
    <name type="scientific">Methylobacterium oryzihabitans</name>
    <dbReference type="NCBI Taxonomy" id="2499852"/>
    <lineage>
        <taxon>Bacteria</taxon>
        <taxon>Pseudomonadati</taxon>
        <taxon>Pseudomonadota</taxon>
        <taxon>Alphaproteobacteria</taxon>
        <taxon>Hyphomicrobiales</taxon>
        <taxon>Methylobacteriaceae</taxon>
        <taxon>Methylobacterium</taxon>
    </lineage>
</organism>
<proteinExistence type="inferred from homology"/>
<dbReference type="EMBL" id="SACP01000007">
    <property type="protein sequence ID" value="RVU19096.1"/>
    <property type="molecule type" value="Genomic_DNA"/>
</dbReference>
<keyword evidence="3" id="KW-0238">DNA-binding</keyword>
<dbReference type="InterPro" id="IPR005119">
    <property type="entry name" value="LysR_subst-bd"/>
</dbReference>
<protein>
    <submittedName>
        <fullName evidence="6">LysR family transcriptional regulator</fullName>
    </submittedName>
</protein>
<comment type="similarity">
    <text evidence="1">Belongs to the LysR transcriptional regulatory family.</text>
</comment>
<evidence type="ECO:0000313" key="7">
    <source>
        <dbReference type="Proteomes" id="UP000286997"/>
    </source>
</evidence>
<evidence type="ECO:0000256" key="2">
    <source>
        <dbReference type="ARBA" id="ARBA00023015"/>
    </source>
</evidence>
<dbReference type="SUPFAM" id="SSF53850">
    <property type="entry name" value="Periplasmic binding protein-like II"/>
    <property type="match status" value="1"/>
</dbReference>
<dbReference type="InterPro" id="IPR036390">
    <property type="entry name" value="WH_DNA-bd_sf"/>
</dbReference>
<evidence type="ECO:0000256" key="3">
    <source>
        <dbReference type="ARBA" id="ARBA00023125"/>
    </source>
</evidence>
<dbReference type="AlphaFoldDB" id="A0A437P9X2"/>
<evidence type="ECO:0000259" key="5">
    <source>
        <dbReference type="PROSITE" id="PS50931"/>
    </source>
</evidence>
<dbReference type="Pfam" id="PF00126">
    <property type="entry name" value="HTH_1"/>
    <property type="match status" value="1"/>
</dbReference>
<dbReference type="PROSITE" id="PS50931">
    <property type="entry name" value="HTH_LYSR"/>
    <property type="match status" value="1"/>
</dbReference>
<dbReference type="PRINTS" id="PR00039">
    <property type="entry name" value="HTHLYSR"/>
</dbReference>
<dbReference type="SUPFAM" id="SSF46785">
    <property type="entry name" value="Winged helix' DNA-binding domain"/>
    <property type="match status" value="1"/>
</dbReference>
<keyword evidence="4" id="KW-0804">Transcription</keyword>
<accession>A0A437P9X2</accession>
<name>A0A437P9X2_9HYPH</name>
<dbReference type="GO" id="GO:0003700">
    <property type="term" value="F:DNA-binding transcription factor activity"/>
    <property type="evidence" value="ECO:0007669"/>
    <property type="project" value="InterPro"/>
</dbReference>
<dbReference type="RefSeq" id="WP_127728533.1">
    <property type="nucleotide sequence ID" value="NZ_SACP01000007.1"/>
</dbReference>
<evidence type="ECO:0000256" key="1">
    <source>
        <dbReference type="ARBA" id="ARBA00009437"/>
    </source>
</evidence>
<evidence type="ECO:0000313" key="6">
    <source>
        <dbReference type="EMBL" id="RVU19096.1"/>
    </source>
</evidence>
<dbReference type="InterPro" id="IPR036388">
    <property type="entry name" value="WH-like_DNA-bd_sf"/>
</dbReference>